<feature type="repeat" description="WD" evidence="4">
    <location>
        <begin position="278"/>
        <end position="314"/>
    </location>
</feature>
<dbReference type="GO" id="GO:0042254">
    <property type="term" value="P:ribosome biogenesis"/>
    <property type="evidence" value="ECO:0007669"/>
    <property type="project" value="TreeGrafter"/>
</dbReference>
<evidence type="ECO:0000256" key="4">
    <source>
        <dbReference type="PROSITE-ProRule" id="PRU00221"/>
    </source>
</evidence>
<dbReference type="InterPro" id="IPR019775">
    <property type="entry name" value="WD40_repeat_CS"/>
</dbReference>
<dbReference type="SUPFAM" id="SSF50978">
    <property type="entry name" value="WD40 repeat-like"/>
    <property type="match status" value="1"/>
</dbReference>
<evidence type="ECO:0000313" key="7">
    <source>
        <dbReference type="Proteomes" id="UP001205105"/>
    </source>
</evidence>
<protein>
    <recommendedName>
        <fullName evidence="3">Glutamate-rich WD repeat-containing protein 1</fullName>
    </recommendedName>
</protein>
<dbReference type="PROSITE" id="PS00678">
    <property type="entry name" value="WD_REPEATS_1"/>
    <property type="match status" value="2"/>
</dbReference>
<dbReference type="InterPro" id="IPR001680">
    <property type="entry name" value="WD40_rpt"/>
</dbReference>
<dbReference type="AlphaFoldDB" id="A0AAD5DSY7"/>
<evidence type="ECO:0000256" key="2">
    <source>
        <dbReference type="ARBA" id="ARBA00022737"/>
    </source>
</evidence>
<sequence length="428" mass="46535">MRKKGGSAKKGKKAARPPKVRRNPEPMEDGPQKPAVWLPGDEMEEGETLQYDPSASSAKSNYLAVMKVSGLALSKAAAARQKEQQKAAQQQKDGEDGSDSDEDMLAGSDSDEEGEEETAQLHIRKVAHTGGINRVRACPQQPHIVASFADTAQVQVWDLSTQLNELKDEAAPVAGSQGKVHKVAARHVHTHSSEGYAIDWSPVVAGRLASGDCRSRIHVWEPTPAGKWAVGGAFKGHEASVEDLQWSPTEETVFASASVDKTIRIWDTREQSKSMLSVAAHDADVNVISWNRATSYMLASGGDDGALRVWDLRNFSDGSFVANFTYHRGPVTSVEWCPYESSMLATTSADNQLAVWDLALERDPEEEAALAPESNALAPDNLPPQLLFVHSGQSDMKEMHWHPQARGINGLMVSTAADGFNLFKPYNV</sequence>
<feature type="region of interest" description="Disordered" evidence="5">
    <location>
        <begin position="1"/>
        <end position="57"/>
    </location>
</feature>
<comment type="caution">
    <text evidence="6">The sequence shown here is derived from an EMBL/GenBank/DDBJ whole genome shotgun (WGS) entry which is preliminary data.</text>
</comment>
<dbReference type="GO" id="GO:0005730">
    <property type="term" value="C:nucleolus"/>
    <property type="evidence" value="ECO:0007669"/>
    <property type="project" value="TreeGrafter"/>
</dbReference>
<gene>
    <name evidence="6" type="ORF">COHA_004441</name>
</gene>
<feature type="repeat" description="WD" evidence="4">
    <location>
        <begin position="324"/>
        <end position="358"/>
    </location>
</feature>
<feature type="repeat" description="WD" evidence="4">
    <location>
        <begin position="234"/>
        <end position="276"/>
    </location>
</feature>
<accession>A0AAD5DSY7</accession>
<dbReference type="SMART" id="SM00320">
    <property type="entry name" value="WD40"/>
    <property type="match status" value="5"/>
</dbReference>
<dbReference type="InterPro" id="IPR020472">
    <property type="entry name" value="WD40_PAC1"/>
</dbReference>
<organism evidence="6 7">
    <name type="scientific">Chlorella ohadii</name>
    <dbReference type="NCBI Taxonomy" id="2649997"/>
    <lineage>
        <taxon>Eukaryota</taxon>
        <taxon>Viridiplantae</taxon>
        <taxon>Chlorophyta</taxon>
        <taxon>core chlorophytes</taxon>
        <taxon>Trebouxiophyceae</taxon>
        <taxon>Chlorellales</taxon>
        <taxon>Chlorellaceae</taxon>
        <taxon>Chlorella clade</taxon>
        <taxon>Chlorella</taxon>
    </lineage>
</organism>
<dbReference type="Pfam" id="PF00400">
    <property type="entry name" value="WD40"/>
    <property type="match status" value="3"/>
</dbReference>
<dbReference type="PRINTS" id="PR00320">
    <property type="entry name" value="GPROTEINBRPT"/>
</dbReference>
<evidence type="ECO:0000256" key="5">
    <source>
        <dbReference type="SAM" id="MobiDB-lite"/>
    </source>
</evidence>
<dbReference type="PROSITE" id="PS50082">
    <property type="entry name" value="WD_REPEATS_2"/>
    <property type="match status" value="3"/>
</dbReference>
<proteinExistence type="predicted"/>
<feature type="region of interest" description="Disordered" evidence="5">
    <location>
        <begin position="73"/>
        <end position="119"/>
    </location>
</feature>
<dbReference type="PANTHER" id="PTHR45903">
    <property type="entry name" value="GLUTAMATE-RICH WD REPEAT-CONTAINING PROTEIN 1"/>
    <property type="match status" value="1"/>
</dbReference>
<dbReference type="PANTHER" id="PTHR45903:SF1">
    <property type="entry name" value="GLUTAMATE-RICH WD REPEAT-CONTAINING PROTEIN 1"/>
    <property type="match status" value="1"/>
</dbReference>
<dbReference type="EMBL" id="JADXDR010000058">
    <property type="protein sequence ID" value="KAI7841913.1"/>
    <property type="molecule type" value="Genomic_DNA"/>
</dbReference>
<keyword evidence="7" id="KW-1185">Reference proteome</keyword>
<feature type="compositionally biased region" description="Acidic residues" evidence="5">
    <location>
        <begin position="96"/>
        <end position="118"/>
    </location>
</feature>
<dbReference type="InterPro" id="IPR036322">
    <property type="entry name" value="WD40_repeat_dom_sf"/>
</dbReference>
<dbReference type="InterPro" id="IPR015943">
    <property type="entry name" value="WD40/YVTN_repeat-like_dom_sf"/>
</dbReference>
<keyword evidence="1 4" id="KW-0853">WD repeat</keyword>
<keyword evidence="2" id="KW-0677">Repeat</keyword>
<feature type="compositionally biased region" description="Basic residues" evidence="5">
    <location>
        <begin position="1"/>
        <end position="21"/>
    </location>
</feature>
<reference evidence="6" key="1">
    <citation type="submission" date="2020-11" db="EMBL/GenBank/DDBJ databases">
        <title>Chlorella ohadii genome sequencing and assembly.</title>
        <authorList>
            <person name="Murik O."/>
            <person name="Treves H."/>
            <person name="Kedem I."/>
            <person name="Shotland Y."/>
            <person name="Kaplan A."/>
        </authorList>
    </citation>
    <scope>NUCLEOTIDE SEQUENCE</scope>
    <source>
        <strain evidence="6">1</strain>
    </source>
</reference>
<evidence type="ECO:0000256" key="3">
    <source>
        <dbReference type="ARBA" id="ARBA00040876"/>
    </source>
</evidence>
<dbReference type="PROSITE" id="PS50294">
    <property type="entry name" value="WD_REPEATS_REGION"/>
    <property type="match status" value="3"/>
</dbReference>
<evidence type="ECO:0000313" key="6">
    <source>
        <dbReference type="EMBL" id="KAI7841913.1"/>
    </source>
</evidence>
<dbReference type="InterPro" id="IPR051972">
    <property type="entry name" value="Glutamate-rich_WD_repeat"/>
</dbReference>
<name>A0AAD5DSY7_9CHLO</name>
<dbReference type="Gene3D" id="2.130.10.10">
    <property type="entry name" value="YVTN repeat-like/Quinoprotein amine dehydrogenase"/>
    <property type="match status" value="1"/>
</dbReference>
<dbReference type="Proteomes" id="UP001205105">
    <property type="component" value="Unassembled WGS sequence"/>
</dbReference>
<evidence type="ECO:0000256" key="1">
    <source>
        <dbReference type="ARBA" id="ARBA00022574"/>
    </source>
</evidence>